<keyword evidence="4" id="KW-1185">Reference proteome</keyword>
<dbReference type="Proteomes" id="UP001589693">
    <property type="component" value="Unassembled WGS sequence"/>
</dbReference>
<proteinExistence type="predicted"/>
<evidence type="ECO:0000259" key="2">
    <source>
        <dbReference type="PROSITE" id="PS50043"/>
    </source>
</evidence>
<evidence type="ECO:0000313" key="4">
    <source>
        <dbReference type="Proteomes" id="UP001589693"/>
    </source>
</evidence>
<dbReference type="PANTHER" id="PTHR43214">
    <property type="entry name" value="TWO-COMPONENT RESPONSE REGULATOR"/>
    <property type="match status" value="1"/>
</dbReference>
<organism evidence="3 4">
    <name type="scientific">Allokutzneria oryzae</name>
    <dbReference type="NCBI Taxonomy" id="1378989"/>
    <lineage>
        <taxon>Bacteria</taxon>
        <taxon>Bacillati</taxon>
        <taxon>Actinomycetota</taxon>
        <taxon>Actinomycetes</taxon>
        <taxon>Pseudonocardiales</taxon>
        <taxon>Pseudonocardiaceae</taxon>
        <taxon>Allokutzneria</taxon>
    </lineage>
</organism>
<reference evidence="3 4" key="1">
    <citation type="submission" date="2024-09" db="EMBL/GenBank/DDBJ databases">
        <authorList>
            <person name="Sun Q."/>
            <person name="Mori K."/>
        </authorList>
    </citation>
    <scope>NUCLEOTIDE SEQUENCE [LARGE SCALE GENOMIC DNA]</scope>
    <source>
        <strain evidence="3 4">TBRC 7907</strain>
    </source>
</reference>
<feature type="domain" description="HTH luxR-type" evidence="2">
    <location>
        <begin position="262"/>
        <end position="327"/>
    </location>
</feature>
<keyword evidence="1" id="KW-0238">DNA-binding</keyword>
<comment type="caution">
    <text evidence="3">The sequence shown here is derived from an EMBL/GenBank/DDBJ whole genome shotgun (WGS) entry which is preliminary data.</text>
</comment>
<accession>A0ABV5ZS47</accession>
<dbReference type="InterPro" id="IPR039420">
    <property type="entry name" value="WalR-like"/>
</dbReference>
<gene>
    <name evidence="3" type="ORF">ACFFQA_07070</name>
</gene>
<dbReference type="Pfam" id="PF00196">
    <property type="entry name" value="GerE"/>
    <property type="match status" value="1"/>
</dbReference>
<dbReference type="Gene3D" id="1.10.10.10">
    <property type="entry name" value="Winged helix-like DNA-binding domain superfamily/Winged helix DNA-binding domain"/>
    <property type="match status" value="1"/>
</dbReference>
<evidence type="ECO:0000313" key="3">
    <source>
        <dbReference type="EMBL" id="MFB9903693.1"/>
    </source>
</evidence>
<name>A0ABV5ZS47_9PSEU</name>
<dbReference type="SUPFAM" id="SSF46894">
    <property type="entry name" value="C-terminal effector domain of the bipartite response regulators"/>
    <property type="match status" value="1"/>
</dbReference>
<protein>
    <submittedName>
        <fullName evidence="3">Response regulator transcription factor</fullName>
    </submittedName>
</protein>
<evidence type="ECO:0000256" key="1">
    <source>
        <dbReference type="ARBA" id="ARBA00023125"/>
    </source>
</evidence>
<dbReference type="InterPro" id="IPR036388">
    <property type="entry name" value="WH-like_DNA-bd_sf"/>
</dbReference>
<sequence length="335" mass="35898">MTTDADPTVAGTWLSTEALELYRRIVLDPGSLGVDTGCGRGDDPTAAITQLADVGLIRPAPGSGWEAVNPGLAVDTLMRQAQTVLTEHRHRISALGHSYNLLHRAFAERTTSSALFEPVADEHEAHTFLSDHLRASPNDVFACSAGPGTRFADSGVDAVLTPRLIPPGRHLHLVVPAGPTGSALHAAFAAERRVRLRTCRQVPVTAVIVGDRAGAVVLPQLASGASCTPHSARRQFYVYEHPGAHALVKSLLDSLWSFSDQACDQVPPCSGIQRSIVRLLAMGKKDEHIARELGVGLRTARKHIANILTALGARSRFEAGVLIERHGWLDKQTSD</sequence>
<dbReference type="PROSITE" id="PS50043">
    <property type="entry name" value="HTH_LUXR_2"/>
    <property type="match status" value="1"/>
</dbReference>
<dbReference type="EMBL" id="JBHLZU010000006">
    <property type="protein sequence ID" value="MFB9903693.1"/>
    <property type="molecule type" value="Genomic_DNA"/>
</dbReference>
<dbReference type="InterPro" id="IPR016032">
    <property type="entry name" value="Sig_transdc_resp-reg_C-effctor"/>
</dbReference>
<dbReference type="RefSeq" id="WP_377850849.1">
    <property type="nucleotide sequence ID" value="NZ_JBHLZU010000006.1"/>
</dbReference>
<dbReference type="SMART" id="SM00421">
    <property type="entry name" value="HTH_LUXR"/>
    <property type="match status" value="1"/>
</dbReference>
<dbReference type="InterPro" id="IPR000792">
    <property type="entry name" value="Tscrpt_reg_LuxR_C"/>
</dbReference>